<reference evidence="1" key="2">
    <citation type="journal article" date="2020" name="Microorganisms">
        <title>Osmotic Adaptation and Compatible Solute Biosynthesis of Phototrophic Bacteria as Revealed from Genome Analyses.</title>
        <authorList>
            <person name="Imhoff J.F."/>
            <person name="Rahn T."/>
            <person name="Kunzel S."/>
            <person name="Keller A."/>
            <person name="Neulinger S.C."/>
        </authorList>
    </citation>
    <scope>NUCLEOTIDE SEQUENCE</scope>
    <source>
        <strain evidence="1">DSM 11080</strain>
    </source>
</reference>
<dbReference type="AlphaFoldDB" id="A0AAJ0XB55"/>
<name>A0AAJ0XB55_9GAMM</name>
<comment type="caution">
    <text evidence="1">The sequence shown here is derived from an EMBL/GenBank/DDBJ whole genome shotgun (WGS) entry which is preliminary data.</text>
</comment>
<accession>A0AAJ0XB55</accession>
<protein>
    <submittedName>
        <fullName evidence="1">Uncharacterized protein</fullName>
    </submittedName>
</protein>
<keyword evidence="2" id="KW-1185">Reference proteome</keyword>
<evidence type="ECO:0000313" key="1">
    <source>
        <dbReference type="EMBL" id="MBK1705800.1"/>
    </source>
</evidence>
<dbReference type="RefSeq" id="WP_242477067.1">
    <property type="nucleotide sequence ID" value="NZ_NRSJ01000028.1"/>
</dbReference>
<dbReference type="Proteomes" id="UP001296776">
    <property type="component" value="Unassembled WGS sequence"/>
</dbReference>
<dbReference type="EMBL" id="NRSJ01000028">
    <property type="protein sequence ID" value="MBK1705800.1"/>
    <property type="molecule type" value="Genomic_DNA"/>
</dbReference>
<sequence length="98" mass="10706">MSLDSRKPDTRTAMHQLIAEVRAAIPFDAPASQVCSGECNGCAMKLLEYLDGELSAWEQRLEAGETPHFGDLSRLGNTSRKVHVALKRNGLIPQDRAG</sequence>
<proteinExistence type="predicted"/>
<gene>
    <name evidence="1" type="ORF">CKO40_14865</name>
</gene>
<reference evidence="1" key="1">
    <citation type="submission" date="2017-08" db="EMBL/GenBank/DDBJ databases">
        <authorList>
            <person name="Imhoff J.F."/>
            <person name="Rahn T."/>
            <person name="Kuenzel S."/>
            <person name="Neulinger S.C."/>
        </authorList>
    </citation>
    <scope>NUCLEOTIDE SEQUENCE</scope>
    <source>
        <strain evidence="1">DSM 11080</strain>
    </source>
</reference>
<organism evidence="1 2">
    <name type="scientific">Halochromatium glycolicum</name>
    <dbReference type="NCBI Taxonomy" id="85075"/>
    <lineage>
        <taxon>Bacteria</taxon>
        <taxon>Pseudomonadati</taxon>
        <taxon>Pseudomonadota</taxon>
        <taxon>Gammaproteobacteria</taxon>
        <taxon>Chromatiales</taxon>
        <taxon>Chromatiaceae</taxon>
        <taxon>Halochromatium</taxon>
    </lineage>
</organism>
<evidence type="ECO:0000313" key="2">
    <source>
        <dbReference type="Proteomes" id="UP001296776"/>
    </source>
</evidence>